<accession>A0A1T5MP57</accession>
<reference evidence="5 6" key="1">
    <citation type="submission" date="2017-02" db="EMBL/GenBank/DDBJ databases">
        <authorList>
            <person name="Peterson S.W."/>
        </authorList>
    </citation>
    <scope>NUCLEOTIDE SEQUENCE [LARGE SCALE GENOMIC DNA]</scope>
    <source>
        <strain evidence="5 6">DSM 25262</strain>
    </source>
</reference>
<dbReference type="GO" id="GO:0016787">
    <property type="term" value="F:hydrolase activity"/>
    <property type="evidence" value="ECO:0007669"/>
    <property type="project" value="UniProtKB-KW"/>
</dbReference>
<dbReference type="InterPro" id="IPR050955">
    <property type="entry name" value="Plant_Biomass_Hydrol_Est"/>
</dbReference>
<feature type="domain" description="Phospholipase/carboxylesterase/thioesterase" evidence="4">
    <location>
        <begin position="127"/>
        <end position="237"/>
    </location>
</feature>
<keyword evidence="1 3" id="KW-0732">Signal</keyword>
<dbReference type="Proteomes" id="UP000190961">
    <property type="component" value="Unassembled WGS sequence"/>
</dbReference>
<evidence type="ECO:0000313" key="6">
    <source>
        <dbReference type="Proteomes" id="UP000190961"/>
    </source>
</evidence>
<evidence type="ECO:0000256" key="1">
    <source>
        <dbReference type="ARBA" id="ARBA00022729"/>
    </source>
</evidence>
<dbReference type="PANTHER" id="PTHR43037:SF5">
    <property type="entry name" value="FERULOYL ESTERASE"/>
    <property type="match status" value="1"/>
</dbReference>
<evidence type="ECO:0000259" key="4">
    <source>
        <dbReference type="Pfam" id="PF02230"/>
    </source>
</evidence>
<dbReference type="AlphaFoldDB" id="A0A1T5MP57"/>
<keyword evidence="2 5" id="KW-0378">Hydrolase</keyword>
<keyword evidence="6" id="KW-1185">Reference proteome</keyword>
<dbReference type="Gene3D" id="3.40.50.1820">
    <property type="entry name" value="alpha/beta hydrolase"/>
    <property type="match status" value="1"/>
</dbReference>
<dbReference type="InterPro" id="IPR029058">
    <property type="entry name" value="AB_hydrolase_fold"/>
</dbReference>
<name>A0A1T5MP57_9BACT</name>
<dbReference type="SUPFAM" id="SSF53474">
    <property type="entry name" value="alpha/beta-Hydrolases"/>
    <property type="match status" value="1"/>
</dbReference>
<dbReference type="RefSeq" id="WP_079690398.1">
    <property type="nucleotide sequence ID" value="NZ_FUZU01000005.1"/>
</dbReference>
<dbReference type="STRING" id="688867.SAMN05660236_5915"/>
<feature type="chain" id="PRO_5010549982" evidence="3">
    <location>
        <begin position="21"/>
        <end position="554"/>
    </location>
</feature>
<protein>
    <submittedName>
        <fullName evidence="5">Alpha/beta hydrolase family protein</fullName>
    </submittedName>
</protein>
<evidence type="ECO:0000256" key="3">
    <source>
        <dbReference type="SAM" id="SignalP"/>
    </source>
</evidence>
<evidence type="ECO:0000313" key="5">
    <source>
        <dbReference type="EMBL" id="SKC89688.1"/>
    </source>
</evidence>
<feature type="signal peptide" evidence="3">
    <location>
        <begin position="1"/>
        <end position="20"/>
    </location>
</feature>
<dbReference type="EMBL" id="FUZU01000005">
    <property type="protein sequence ID" value="SKC89688.1"/>
    <property type="molecule type" value="Genomic_DNA"/>
</dbReference>
<dbReference type="InterPro" id="IPR003140">
    <property type="entry name" value="PLipase/COase/thioEstase"/>
</dbReference>
<dbReference type="PANTHER" id="PTHR43037">
    <property type="entry name" value="UNNAMED PRODUCT-RELATED"/>
    <property type="match status" value="1"/>
</dbReference>
<proteinExistence type="predicted"/>
<dbReference type="OrthoDB" id="9764953at2"/>
<gene>
    <name evidence="5" type="ORF">SAMN05660236_5915</name>
</gene>
<dbReference type="Pfam" id="PF02230">
    <property type="entry name" value="Abhydrolase_2"/>
    <property type="match status" value="1"/>
</dbReference>
<organism evidence="5 6">
    <name type="scientific">Ohtaekwangia koreensis</name>
    <dbReference type="NCBI Taxonomy" id="688867"/>
    <lineage>
        <taxon>Bacteria</taxon>
        <taxon>Pseudomonadati</taxon>
        <taxon>Bacteroidota</taxon>
        <taxon>Cytophagia</taxon>
        <taxon>Cytophagales</taxon>
        <taxon>Fulvivirgaceae</taxon>
        <taxon>Ohtaekwangia</taxon>
    </lineage>
</organism>
<sequence length="554" mass="61570">MKTMRLILLLFVATAMTATAQKLKSGPQVLTFFSDVDDTEQPYGLYLPKNYDENKKYPLVVMLHGAGSNHRLSLRRVFGKSNANGENDVEATRYFPEWKDVEYIVASPYVRGTMGYQGVAEKDVYDVLADVKSRFSIDEDRIYLTGLSMGGGGTLWIGLTRPDIWAALFPVCPAPPKGTDELAPNALNLPMFFHHGDQDAAVPVTVSRDWTKRLKEIGVNVSYTEYPGVNHNSWENAYKDEAVFEWFGKFKRNKFPDRVLFNSKNYKYSSAYWVHFDQLTPGTLATIDAKFTAPNQLEIKTTNLTAFTLQLKGHPKFNAAQALQVTINGKKVKTSAAETVSFTEQQGKWAATKYELPATAKKPGAEGPIGAVFSQRHVYVYGTAGNPSEAELKLRSEIATQAANWSFYRNAFLGRIMVFPRVMSDKEVRPSDLKDANLVLFGTKETNTVIEKYSDRLPLQLNAASANDFGLLYVFPIDGHYVAVSSGLTWWTGAQPGALPFLPPALLALNQFKDYILFKGTTGGVISEGYFDQNWKLPAEANQAMKASGAVTVK</sequence>
<evidence type="ECO:0000256" key="2">
    <source>
        <dbReference type="ARBA" id="ARBA00022801"/>
    </source>
</evidence>